<proteinExistence type="predicted"/>
<reference evidence="1" key="1">
    <citation type="submission" date="2022-12" db="EMBL/GenBank/DDBJ databases">
        <title>Reference genome sequencing for broad-spectrum identification of bacterial and archaeal isolates by mass spectrometry.</title>
        <authorList>
            <person name="Sekiguchi Y."/>
            <person name="Tourlousse D.M."/>
        </authorList>
    </citation>
    <scope>NUCLEOTIDE SEQUENCE</scope>
    <source>
        <strain evidence="1">LLR39Z86</strain>
    </source>
</reference>
<evidence type="ECO:0000313" key="2">
    <source>
        <dbReference type="Proteomes" id="UP001144313"/>
    </source>
</evidence>
<evidence type="ECO:0000313" key="1">
    <source>
        <dbReference type="EMBL" id="GLI42886.1"/>
    </source>
</evidence>
<dbReference type="AlphaFoldDB" id="A0A9W6LHP9"/>
<dbReference type="Proteomes" id="UP001144313">
    <property type="component" value="Unassembled WGS sequence"/>
</dbReference>
<name>A0A9W6LHP9_9ACTN</name>
<protein>
    <submittedName>
        <fullName evidence="1">Uncharacterized protein</fullName>
    </submittedName>
</protein>
<gene>
    <name evidence="1" type="ORF">GALLR39Z86_27360</name>
</gene>
<accession>A0A9W6LHP9</accession>
<comment type="caution">
    <text evidence="1">The sequence shown here is derived from an EMBL/GenBank/DDBJ whole genome shotgun (WGS) entry which is preliminary data.</text>
</comment>
<dbReference type="EMBL" id="BSDT01000001">
    <property type="protein sequence ID" value="GLI42886.1"/>
    <property type="molecule type" value="Genomic_DNA"/>
</dbReference>
<keyword evidence="2" id="KW-1185">Reference proteome</keyword>
<organism evidence="1 2">
    <name type="scientific">Glycomyces algeriensis</name>
    <dbReference type="NCBI Taxonomy" id="256037"/>
    <lineage>
        <taxon>Bacteria</taxon>
        <taxon>Bacillati</taxon>
        <taxon>Actinomycetota</taxon>
        <taxon>Actinomycetes</taxon>
        <taxon>Glycomycetales</taxon>
        <taxon>Glycomycetaceae</taxon>
        <taxon>Glycomyces</taxon>
    </lineage>
</organism>
<sequence>MPRNHRIPLLYLAYDNRGGPEPPLRNGANMRSLVKAAVARAIGGKVTAGRWYVAYYTD</sequence>